<keyword evidence="3" id="KW-1185">Reference proteome</keyword>
<sequence length="164" mass="18252">MESFPSPSKKQYPGAPDAPFPYRCRAVSLTPPPSDPLAKSPQPRWGEKTRWRDTQQAAKQDPIEEANELLTATFKLDVRNPFARPPLQAMSTTPNLAADARPGALRRLRESFARGFSMGATKPTAPPRVESGCSDELYLAFLLHFHFGLMPDPKAWRTVNPSPH</sequence>
<evidence type="ECO:0000313" key="3">
    <source>
        <dbReference type="Proteomes" id="UP000830671"/>
    </source>
</evidence>
<dbReference type="GeneID" id="73343069"/>
<name>A0A9Q8SU34_9PEZI</name>
<evidence type="ECO:0000256" key="1">
    <source>
        <dbReference type="SAM" id="MobiDB-lite"/>
    </source>
</evidence>
<feature type="region of interest" description="Disordered" evidence="1">
    <location>
        <begin position="1"/>
        <end position="61"/>
    </location>
</feature>
<gene>
    <name evidence="2" type="ORF">CLUP02_09078</name>
</gene>
<dbReference type="AlphaFoldDB" id="A0A9Q8SU34"/>
<proteinExistence type="predicted"/>
<organism evidence="2 3">
    <name type="scientific">Colletotrichum lupini</name>
    <dbReference type="NCBI Taxonomy" id="145971"/>
    <lineage>
        <taxon>Eukaryota</taxon>
        <taxon>Fungi</taxon>
        <taxon>Dikarya</taxon>
        <taxon>Ascomycota</taxon>
        <taxon>Pezizomycotina</taxon>
        <taxon>Sordariomycetes</taxon>
        <taxon>Hypocreomycetidae</taxon>
        <taxon>Glomerellales</taxon>
        <taxon>Glomerellaceae</taxon>
        <taxon>Colletotrichum</taxon>
        <taxon>Colletotrichum acutatum species complex</taxon>
    </lineage>
</organism>
<dbReference type="RefSeq" id="XP_049145203.1">
    <property type="nucleotide sequence ID" value="XM_049288059.1"/>
</dbReference>
<protein>
    <submittedName>
        <fullName evidence="2">Uncharacterized protein</fullName>
    </submittedName>
</protein>
<accession>A0A9Q8SU34</accession>
<dbReference type="Proteomes" id="UP000830671">
    <property type="component" value="Chromosome 4"/>
</dbReference>
<dbReference type="EMBL" id="CP019476">
    <property type="protein sequence ID" value="UQC83584.1"/>
    <property type="molecule type" value="Genomic_DNA"/>
</dbReference>
<evidence type="ECO:0000313" key="2">
    <source>
        <dbReference type="EMBL" id="UQC83584.1"/>
    </source>
</evidence>
<reference evidence="2" key="1">
    <citation type="journal article" date="2021" name="Mol. Plant Microbe Interact.">
        <title>Complete Genome Sequence of the Plant-Pathogenic Fungus Colletotrichum lupini.</title>
        <authorList>
            <person name="Baroncelli R."/>
            <person name="Pensec F."/>
            <person name="Da Lio D."/>
            <person name="Boufleur T."/>
            <person name="Vicente I."/>
            <person name="Sarrocco S."/>
            <person name="Picot A."/>
            <person name="Baraldi E."/>
            <person name="Sukno S."/>
            <person name="Thon M."/>
            <person name="Le Floch G."/>
        </authorList>
    </citation>
    <scope>NUCLEOTIDE SEQUENCE</scope>
    <source>
        <strain evidence="2">IMI 504893</strain>
    </source>
</reference>
<dbReference type="KEGG" id="clup:CLUP02_09078"/>